<reference evidence="1 2" key="1">
    <citation type="submission" date="2019-06" db="EMBL/GenBank/DDBJ databases">
        <title>Whole genome shotgun sequence of Flavobacterium flevense NBRC 14960.</title>
        <authorList>
            <person name="Hosoyama A."/>
            <person name="Uohara A."/>
            <person name="Ohji S."/>
            <person name="Ichikawa N."/>
        </authorList>
    </citation>
    <scope>NUCLEOTIDE SEQUENCE [LARGE SCALE GENOMIC DNA]</scope>
    <source>
        <strain evidence="1 2">NBRC 14960</strain>
    </source>
</reference>
<name>A0A4Y4B0U8_9FLAO</name>
<dbReference type="AlphaFoldDB" id="A0A4Y4B0U8"/>
<protein>
    <submittedName>
        <fullName evidence="1">Uncharacterized protein</fullName>
    </submittedName>
</protein>
<proteinExistence type="predicted"/>
<dbReference type="EMBL" id="BJNP01000020">
    <property type="protein sequence ID" value="GEC72504.1"/>
    <property type="molecule type" value="Genomic_DNA"/>
</dbReference>
<comment type="caution">
    <text evidence="1">The sequence shown here is derived from an EMBL/GenBank/DDBJ whole genome shotgun (WGS) entry which is preliminary data.</text>
</comment>
<evidence type="ECO:0000313" key="1">
    <source>
        <dbReference type="EMBL" id="GEC72504.1"/>
    </source>
</evidence>
<keyword evidence="2" id="KW-1185">Reference proteome</keyword>
<organism evidence="1 2">
    <name type="scientific">Flavobacterium flevense</name>
    <dbReference type="NCBI Taxonomy" id="983"/>
    <lineage>
        <taxon>Bacteria</taxon>
        <taxon>Pseudomonadati</taxon>
        <taxon>Bacteroidota</taxon>
        <taxon>Flavobacteriia</taxon>
        <taxon>Flavobacteriales</taxon>
        <taxon>Flavobacteriaceae</taxon>
        <taxon>Flavobacterium</taxon>
    </lineage>
</organism>
<sequence length="53" mass="5987">MKHSNILKSILTAILLVAIANSYEQLPEVAGKKWEKVPVLCDEFTGKKIDFKK</sequence>
<evidence type="ECO:0000313" key="2">
    <source>
        <dbReference type="Proteomes" id="UP000316775"/>
    </source>
</evidence>
<gene>
    <name evidence="1" type="ORF">FFL01_20430</name>
</gene>
<dbReference type="RefSeq" id="WP_159434583.1">
    <property type="nucleotide sequence ID" value="NZ_BJNP01000020.1"/>
</dbReference>
<dbReference type="Proteomes" id="UP000316775">
    <property type="component" value="Unassembled WGS sequence"/>
</dbReference>
<accession>A0A4Y4B0U8</accession>